<dbReference type="InterPro" id="IPR002202">
    <property type="entry name" value="HMG_CoA_Rdtase"/>
</dbReference>
<dbReference type="Pfam" id="PF00368">
    <property type="entry name" value="HMG-CoA_red"/>
    <property type="match status" value="1"/>
</dbReference>
<dbReference type="InterPro" id="IPR009029">
    <property type="entry name" value="HMG_CoA_Rdtase_sub-bd_dom_sf"/>
</dbReference>
<dbReference type="PROSITE" id="PS50065">
    <property type="entry name" value="HMG_COA_REDUCTASE_4"/>
    <property type="match status" value="1"/>
</dbReference>
<dbReference type="EMBL" id="JAYGJQ010000004">
    <property type="protein sequence ID" value="MEA9358641.1"/>
    <property type="molecule type" value="Genomic_DNA"/>
</dbReference>
<dbReference type="CDD" id="cd00644">
    <property type="entry name" value="HMG-CoA_reductase_classII"/>
    <property type="match status" value="1"/>
</dbReference>
<gene>
    <name evidence="3" type="ORF">SHI21_20555</name>
</gene>
<evidence type="ECO:0000313" key="4">
    <source>
        <dbReference type="Proteomes" id="UP001302274"/>
    </source>
</evidence>
<accession>A0ABU5W022</accession>
<sequence length="457" mass="50379">MNKELNTTPAASHIVMPKLPIKGFSKLSKLEKIDFLVENYFSNTETARVMLKKFWHSDENIQKTIDEFSENTLTNFILPLGVVPNVMINGNLYCVPMVIEESSVVAASAKAANFWLTRGGFKAEIIGMKKVGQVHFIWNGETGKLQDLFLSKKAELLESVAAITANMEKRGGGILDLRLVDRTKDEPGYYQLLGEFDTRDAMGANFINSILETLGHKWKEMVMNAESFSDAEKELQVIMAILSNYTPECRVRASVECRVQDLEEAGLGMSASEFAAKFTRAVRISRIDVTRATTHNKGIFNGIDAVVLATGNDFRAVEACGHAYAARDGQYRGLSEASVADGIFKFSLEIPLAIGSVGGLTSLHPMAKLSLDMLGRPGASELMQIVATIGLAQNFGAVRSLVTSGIQKGHMKMHLMNILNHLEANSAEVERAKVHFENEVISFKSVREYIASLRNYV</sequence>
<comment type="caution">
    <text evidence="3">The sequence shown here is derived from an EMBL/GenBank/DDBJ whole genome shotgun (WGS) entry which is preliminary data.</text>
</comment>
<evidence type="ECO:0000313" key="3">
    <source>
        <dbReference type="EMBL" id="MEA9358641.1"/>
    </source>
</evidence>
<reference evidence="3 4" key="1">
    <citation type="submission" date="2023-11" db="EMBL/GenBank/DDBJ databases">
        <title>A Novel Polar Bacteriovorax (B. antarcticus) Isolated from the Biocrust in Antarctica.</title>
        <authorList>
            <person name="Mun W."/>
            <person name="Choi S.Y."/>
            <person name="Mitchell R.J."/>
        </authorList>
    </citation>
    <scope>NUCLEOTIDE SEQUENCE [LARGE SCALE GENOMIC DNA]</scope>
    <source>
        <strain evidence="3 4">PP10</strain>
    </source>
</reference>
<dbReference type="PANTHER" id="PTHR10572">
    <property type="entry name" value="3-HYDROXY-3-METHYLGLUTARYL-COENZYME A REDUCTASE"/>
    <property type="match status" value="1"/>
</dbReference>
<name>A0ABU5W022_9BACT</name>
<dbReference type="InterPro" id="IPR023074">
    <property type="entry name" value="HMG_CoA_Rdtase_cat_sf"/>
</dbReference>
<keyword evidence="2" id="KW-0560">Oxidoreductase</keyword>
<dbReference type="InterPro" id="IPR004553">
    <property type="entry name" value="HMG_CoA_Rdtase_bac-typ"/>
</dbReference>
<dbReference type="PANTHER" id="PTHR10572:SF24">
    <property type="entry name" value="3-HYDROXY-3-METHYLGLUTARYL-COENZYME A REDUCTASE"/>
    <property type="match status" value="1"/>
</dbReference>
<protein>
    <submittedName>
        <fullName evidence="3">Hydroxymethylglutaryl-CoA reductase</fullName>
    </submittedName>
</protein>
<proteinExistence type="inferred from homology"/>
<keyword evidence="4" id="KW-1185">Reference proteome</keyword>
<dbReference type="Gene3D" id="1.10.8.660">
    <property type="match status" value="1"/>
</dbReference>
<dbReference type="Proteomes" id="UP001302274">
    <property type="component" value="Unassembled WGS sequence"/>
</dbReference>
<evidence type="ECO:0000256" key="1">
    <source>
        <dbReference type="ARBA" id="ARBA00007661"/>
    </source>
</evidence>
<comment type="similarity">
    <text evidence="1">Belongs to the HMG-CoA reductase family.</text>
</comment>
<dbReference type="Gene3D" id="3.90.770.10">
    <property type="entry name" value="3-hydroxy-3-methylglutaryl-coenzyme A Reductase, Chain A, domain 2"/>
    <property type="match status" value="2"/>
</dbReference>
<organism evidence="3 4">
    <name type="scientific">Bacteriovorax antarcticus</name>
    <dbReference type="NCBI Taxonomy" id="3088717"/>
    <lineage>
        <taxon>Bacteria</taxon>
        <taxon>Pseudomonadati</taxon>
        <taxon>Bdellovibrionota</taxon>
        <taxon>Bacteriovoracia</taxon>
        <taxon>Bacteriovoracales</taxon>
        <taxon>Bacteriovoracaceae</taxon>
        <taxon>Bacteriovorax</taxon>
    </lineage>
</organism>
<dbReference type="RefSeq" id="WP_323579143.1">
    <property type="nucleotide sequence ID" value="NZ_JAYGJQ010000004.1"/>
</dbReference>
<dbReference type="InterPro" id="IPR009023">
    <property type="entry name" value="HMG_CoA_Rdtase_NAD(P)-bd_sf"/>
</dbReference>
<dbReference type="SUPFAM" id="SSF56542">
    <property type="entry name" value="Substrate-binding domain of HMG-CoA reductase"/>
    <property type="match status" value="1"/>
</dbReference>
<dbReference type="SUPFAM" id="SSF55035">
    <property type="entry name" value="NAD-binding domain of HMG-CoA reductase"/>
    <property type="match status" value="1"/>
</dbReference>
<evidence type="ECO:0000256" key="2">
    <source>
        <dbReference type="ARBA" id="ARBA00023002"/>
    </source>
</evidence>